<dbReference type="InterPro" id="IPR048125">
    <property type="entry name" value="CBS_CbpB"/>
</dbReference>
<dbReference type="CDD" id="cd04643">
    <property type="entry name" value="CBS_pair_bac"/>
    <property type="match status" value="1"/>
</dbReference>
<keyword evidence="1 2" id="KW-0129">CBS domain</keyword>
<name>A0ABY4CMR4_9BACL</name>
<accession>A0ABY4CMR4</accession>
<feature type="domain" description="CBS" evidence="3">
    <location>
        <begin position="18"/>
        <end position="79"/>
    </location>
</feature>
<dbReference type="RefSeq" id="WP_347438339.1">
    <property type="nucleotide sequence ID" value="NZ_CP089291.1"/>
</dbReference>
<dbReference type="PANTHER" id="PTHR43080">
    <property type="entry name" value="CBS DOMAIN-CONTAINING PROTEIN CBSX3, MITOCHONDRIAL"/>
    <property type="match status" value="1"/>
</dbReference>
<dbReference type="InterPro" id="IPR051257">
    <property type="entry name" value="Diverse_CBS-Domain"/>
</dbReference>
<evidence type="ECO:0000259" key="3">
    <source>
        <dbReference type="PROSITE" id="PS51371"/>
    </source>
</evidence>
<dbReference type="InterPro" id="IPR000644">
    <property type="entry name" value="CBS_dom"/>
</dbReference>
<dbReference type="Pfam" id="PF00571">
    <property type="entry name" value="CBS"/>
    <property type="match status" value="2"/>
</dbReference>
<dbReference type="SUPFAM" id="SSF54631">
    <property type="entry name" value="CBS-domain pair"/>
    <property type="match status" value="1"/>
</dbReference>
<protein>
    <submittedName>
        <fullName evidence="4">CBS domain-containing protein</fullName>
    </submittedName>
</protein>
<dbReference type="Proteomes" id="UP000830167">
    <property type="component" value="Chromosome"/>
</dbReference>
<dbReference type="Gene3D" id="3.10.580.10">
    <property type="entry name" value="CBS-domain"/>
    <property type="match status" value="1"/>
</dbReference>
<organism evidence="4 5">
    <name type="scientific">Fodinisporobacter ferrooxydans</name>
    <dbReference type="NCBI Taxonomy" id="2901836"/>
    <lineage>
        <taxon>Bacteria</taxon>
        <taxon>Bacillati</taxon>
        <taxon>Bacillota</taxon>
        <taxon>Bacilli</taxon>
        <taxon>Bacillales</taxon>
        <taxon>Alicyclobacillaceae</taxon>
        <taxon>Fodinisporobacter</taxon>
    </lineage>
</organism>
<evidence type="ECO:0000313" key="4">
    <source>
        <dbReference type="EMBL" id="UOF91644.1"/>
    </source>
</evidence>
<evidence type="ECO:0000256" key="1">
    <source>
        <dbReference type="ARBA" id="ARBA00023122"/>
    </source>
</evidence>
<evidence type="ECO:0000313" key="5">
    <source>
        <dbReference type="Proteomes" id="UP000830167"/>
    </source>
</evidence>
<proteinExistence type="predicted"/>
<reference evidence="4" key="1">
    <citation type="submission" date="2021-12" db="EMBL/GenBank/DDBJ databases">
        <title>Alicyclobacillaceae gen. nov., sp. nov., isolated from chalcocite enrichment system.</title>
        <authorList>
            <person name="Jiang Z."/>
        </authorList>
    </citation>
    <scope>NUCLEOTIDE SEQUENCE</scope>
    <source>
        <strain evidence="4">MYW30-H2</strain>
    </source>
</reference>
<dbReference type="PROSITE" id="PS51371">
    <property type="entry name" value="CBS"/>
    <property type="match status" value="1"/>
</dbReference>
<keyword evidence="5" id="KW-1185">Reference proteome</keyword>
<evidence type="ECO:0000256" key="2">
    <source>
        <dbReference type="PROSITE-ProRule" id="PRU00703"/>
    </source>
</evidence>
<dbReference type="EMBL" id="CP089291">
    <property type="protein sequence ID" value="UOF91644.1"/>
    <property type="molecule type" value="Genomic_DNA"/>
</dbReference>
<dbReference type="PANTHER" id="PTHR43080:SF30">
    <property type="entry name" value="CYCLIC DI-AMP RECEPTOR B"/>
    <property type="match status" value="1"/>
</dbReference>
<gene>
    <name evidence="4" type="ORF">LSG31_05185</name>
</gene>
<dbReference type="InterPro" id="IPR046342">
    <property type="entry name" value="CBS_dom_sf"/>
</dbReference>
<dbReference type="NCBIfam" id="NF041630">
    <property type="entry name" value="CBS_CbpB"/>
    <property type="match status" value="1"/>
</dbReference>
<sequence length="145" mass="16689">MKNLQNGFMFEHEIKELIIPSDNVAHVQLGNTLEHALLVLIKSGYSAIPVLDHTYKLHGLVSKTMILDSILGMEQIEYERLGSHKVEEVMNPKVPRMKESDTFTRAMELSINNPFICIENEGIFTGIITRRSILALVYRYFRQQQ</sequence>